<dbReference type="AlphaFoldDB" id="A0A3G6J9G2"/>
<feature type="region of interest" description="Disordered" evidence="1">
    <location>
        <begin position="170"/>
        <end position="189"/>
    </location>
</feature>
<feature type="region of interest" description="Disordered" evidence="1">
    <location>
        <begin position="1"/>
        <end position="23"/>
    </location>
</feature>
<name>A0A3G6J9G2_9CORY</name>
<evidence type="ECO:0000256" key="1">
    <source>
        <dbReference type="SAM" id="MobiDB-lite"/>
    </source>
</evidence>
<dbReference type="EMBL" id="CP033896">
    <property type="protein sequence ID" value="AZA13528.1"/>
    <property type="molecule type" value="Genomic_DNA"/>
</dbReference>
<organism evidence="2 3">
    <name type="scientific">Corynebacterium choanae</name>
    <dbReference type="NCBI Taxonomy" id="1862358"/>
    <lineage>
        <taxon>Bacteria</taxon>
        <taxon>Bacillati</taxon>
        <taxon>Actinomycetota</taxon>
        <taxon>Actinomycetes</taxon>
        <taxon>Mycobacteriales</taxon>
        <taxon>Corynebacteriaceae</taxon>
        <taxon>Corynebacterium</taxon>
    </lineage>
</organism>
<dbReference type="Proteomes" id="UP000269019">
    <property type="component" value="Chromosome"/>
</dbReference>
<dbReference type="KEGG" id="ccho:CCHOA_05640"/>
<feature type="compositionally biased region" description="Basic and acidic residues" evidence="1">
    <location>
        <begin position="1"/>
        <end position="10"/>
    </location>
</feature>
<feature type="region of interest" description="Disordered" evidence="1">
    <location>
        <begin position="46"/>
        <end position="70"/>
    </location>
</feature>
<protein>
    <submittedName>
        <fullName evidence="2">Uncharacterized protein</fullName>
    </submittedName>
</protein>
<gene>
    <name evidence="2" type="ORF">CCHOA_05640</name>
</gene>
<feature type="compositionally biased region" description="Basic residues" evidence="1">
    <location>
        <begin position="180"/>
        <end position="189"/>
    </location>
</feature>
<evidence type="ECO:0000313" key="2">
    <source>
        <dbReference type="EMBL" id="AZA13528.1"/>
    </source>
</evidence>
<evidence type="ECO:0000313" key="3">
    <source>
        <dbReference type="Proteomes" id="UP000269019"/>
    </source>
</evidence>
<keyword evidence="3" id="KW-1185">Reference proteome</keyword>
<reference evidence="2 3" key="1">
    <citation type="submission" date="2018-11" db="EMBL/GenBank/DDBJ databases">
        <authorList>
            <person name="Kleinhagauer T."/>
            <person name="Glaeser S.P."/>
            <person name="Spergser J."/>
            <person name="Ruckert C."/>
            <person name="Kaempfer P."/>
            <person name="Busse H.-J."/>
        </authorList>
    </citation>
    <scope>NUCLEOTIDE SEQUENCE [LARGE SCALE GENOMIC DNA]</scope>
    <source>
        <strain evidence="2 3">200CH</strain>
    </source>
</reference>
<proteinExistence type="predicted"/>
<sequence>MYVDALERGEPAPVPASRVGVASRSLRARQNDAQQRFRATVAAATAGGADSVAGPTEGRTDAQGAQEGARAPAGACSACWERVREVEQLQRRVGVQQVRIRQLEGFLDALRVPADADIDDVLWAREIIAHGMVIALKQAIEMGMQVRPDDPFLVDVVSLADMVKPTRQHGVGRGLFGGGQRKRKKKRKR</sequence>
<accession>A0A3G6J9G2</accession>